<dbReference type="Proteomes" id="UP000265000">
    <property type="component" value="Unplaced"/>
</dbReference>
<dbReference type="STRING" id="8078.ENSFHEP00000006719"/>
<dbReference type="AlphaFoldDB" id="A0A3Q2P3N5"/>
<dbReference type="PROSITE" id="PS50053">
    <property type="entry name" value="UBIQUITIN_2"/>
    <property type="match status" value="1"/>
</dbReference>
<dbReference type="GO" id="GO:0031593">
    <property type="term" value="F:polyubiquitin modification-dependent protein binding"/>
    <property type="evidence" value="ECO:0007669"/>
    <property type="project" value="TreeGrafter"/>
</dbReference>
<dbReference type="GO" id="GO:0005829">
    <property type="term" value="C:cytosol"/>
    <property type="evidence" value="ECO:0007669"/>
    <property type="project" value="TreeGrafter"/>
</dbReference>
<dbReference type="SMART" id="SM00213">
    <property type="entry name" value="UBQ"/>
    <property type="match status" value="1"/>
</dbReference>
<dbReference type="InterPro" id="IPR000626">
    <property type="entry name" value="Ubiquitin-like_dom"/>
</dbReference>
<keyword evidence="3" id="KW-1185">Reference proteome</keyword>
<evidence type="ECO:0000313" key="3">
    <source>
        <dbReference type="Proteomes" id="UP000265000"/>
    </source>
</evidence>
<feature type="domain" description="Ubiquitin-like" evidence="1">
    <location>
        <begin position="1"/>
        <end position="76"/>
    </location>
</feature>
<reference evidence="2" key="2">
    <citation type="submission" date="2025-09" db="UniProtKB">
        <authorList>
            <consortium name="Ensembl"/>
        </authorList>
    </citation>
    <scope>IDENTIFICATION</scope>
</reference>
<organism evidence="2 3">
    <name type="scientific">Fundulus heteroclitus</name>
    <name type="common">Killifish</name>
    <name type="synonym">Mummichog</name>
    <dbReference type="NCBI Taxonomy" id="8078"/>
    <lineage>
        <taxon>Eukaryota</taxon>
        <taxon>Metazoa</taxon>
        <taxon>Chordata</taxon>
        <taxon>Craniata</taxon>
        <taxon>Vertebrata</taxon>
        <taxon>Euteleostomi</taxon>
        <taxon>Actinopterygii</taxon>
        <taxon>Neopterygii</taxon>
        <taxon>Teleostei</taxon>
        <taxon>Neoteleostei</taxon>
        <taxon>Acanthomorphata</taxon>
        <taxon>Ovalentaria</taxon>
        <taxon>Atherinomorphae</taxon>
        <taxon>Cyprinodontiformes</taxon>
        <taxon>Fundulidae</taxon>
        <taxon>Fundulus</taxon>
    </lineage>
</organism>
<proteinExistence type="predicted"/>
<dbReference type="GO" id="GO:0006511">
    <property type="term" value="P:ubiquitin-dependent protein catabolic process"/>
    <property type="evidence" value="ECO:0007669"/>
    <property type="project" value="TreeGrafter"/>
</dbReference>
<dbReference type="InterPro" id="IPR015496">
    <property type="entry name" value="Ubiquilin"/>
</dbReference>
<dbReference type="SUPFAM" id="SSF54236">
    <property type="entry name" value="Ubiquitin-like"/>
    <property type="match status" value="1"/>
</dbReference>
<dbReference type="Pfam" id="PF00240">
    <property type="entry name" value="ubiquitin"/>
    <property type="match status" value="1"/>
</dbReference>
<evidence type="ECO:0000313" key="2">
    <source>
        <dbReference type="Ensembl" id="ENSFHEP00000006719.1"/>
    </source>
</evidence>
<name>A0A3Q2P3N5_FUNHE</name>
<sequence length="148" mass="15765">MIMFVRYNLAPGVAVELQAEARVAELKELVGRQQGVPPQELRVLFAGRELQSSASLQGCDLPEQSTVHVVLPPPGSSSSQLLLLQERLAVGREAERDRLTTLDLSSSRLPATCSGLAVILDGAGGGPTGSVLLGRRSSPRTNPWRLSV</sequence>
<evidence type="ECO:0000259" key="1">
    <source>
        <dbReference type="PROSITE" id="PS50053"/>
    </source>
</evidence>
<dbReference type="PANTHER" id="PTHR10677">
    <property type="entry name" value="UBIQUILIN"/>
    <property type="match status" value="1"/>
</dbReference>
<dbReference type="PANTHER" id="PTHR10677:SF40">
    <property type="entry name" value="UBIQUITIN-LIKE DOMAIN-CONTAINING PROTEIN"/>
    <property type="match status" value="1"/>
</dbReference>
<reference evidence="2" key="1">
    <citation type="submission" date="2025-08" db="UniProtKB">
        <authorList>
            <consortium name="Ensembl"/>
        </authorList>
    </citation>
    <scope>IDENTIFICATION</scope>
</reference>
<protein>
    <recommendedName>
        <fullName evidence="1">Ubiquitin-like domain-containing protein</fullName>
    </recommendedName>
</protein>
<dbReference type="Ensembl" id="ENSFHET00000005028.1">
    <property type="protein sequence ID" value="ENSFHEP00000006719.1"/>
    <property type="gene ID" value="ENSFHEG00000007805.1"/>
</dbReference>
<accession>A0A3Q2P3N5</accession>
<dbReference type="Gene3D" id="3.10.20.90">
    <property type="entry name" value="Phosphatidylinositol 3-kinase Catalytic Subunit, Chain A, domain 1"/>
    <property type="match status" value="1"/>
</dbReference>
<dbReference type="InterPro" id="IPR029071">
    <property type="entry name" value="Ubiquitin-like_domsf"/>
</dbReference>
<dbReference type="GeneTree" id="ENSGT00390000011034"/>